<feature type="binding site" evidence="7 11">
    <location>
        <position position="403"/>
    </location>
    <ligand>
        <name>[4Fe-4S] cluster</name>
        <dbReference type="ChEBI" id="CHEBI:49883"/>
    </ligand>
</feature>
<dbReference type="eggNOG" id="COG0034">
    <property type="taxonomic scope" value="Bacteria"/>
</dbReference>
<dbReference type="SUPFAM" id="SSF53271">
    <property type="entry name" value="PRTase-like"/>
    <property type="match status" value="1"/>
</dbReference>
<keyword evidence="5 7" id="KW-0658">Purine biosynthesis</keyword>
<dbReference type="GO" id="GO:0000287">
    <property type="term" value="F:magnesium ion binding"/>
    <property type="evidence" value="ECO:0007669"/>
    <property type="project" value="UniProtKB-UniRule"/>
</dbReference>
<evidence type="ECO:0000256" key="5">
    <source>
        <dbReference type="ARBA" id="ARBA00022755"/>
    </source>
</evidence>
<evidence type="ECO:0000313" key="13">
    <source>
        <dbReference type="EMBL" id="CCW34671.1"/>
    </source>
</evidence>
<dbReference type="GO" id="GO:0051539">
    <property type="term" value="F:4 iron, 4 sulfur cluster binding"/>
    <property type="evidence" value="ECO:0007669"/>
    <property type="project" value="UniProtKB-KW"/>
</dbReference>
<dbReference type="HOGENOM" id="CLU_022389_3_1_0"/>
<evidence type="ECO:0000256" key="2">
    <source>
        <dbReference type="ARBA" id="ARBA00010138"/>
    </source>
</evidence>
<dbReference type="GO" id="GO:0006189">
    <property type="term" value="P:'de novo' IMP biosynthetic process"/>
    <property type="evidence" value="ECO:0007669"/>
    <property type="project" value="UniProtKB-UniRule"/>
</dbReference>
<feature type="binding site" evidence="7 11">
    <location>
        <position position="454"/>
    </location>
    <ligand>
        <name>[4Fe-4S] cluster</name>
        <dbReference type="ChEBI" id="CHEBI:49883"/>
    </ligand>
</feature>
<keyword evidence="6 7" id="KW-0315">Glutamine amidotransferase</keyword>
<dbReference type="RefSeq" id="WP_016482226.1">
    <property type="nucleotide sequence ID" value="NC_021487.1"/>
</dbReference>
<evidence type="ECO:0000256" key="4">
    <source>
        <dbReference type="ARBA" id="ARBA00022679"/>
    </source>
</evidence>
<dbReference type="EMBL" id="HF951689">
    <property type="protein sequence ID" value="CCW34671.1"/>
    <property type="molecule type" value="Genomic_DNA"/>
</dbReference>
<comment type="cofactor">
    <cofactor evidence="7 11">
        <name>[4Fe-4S] cluster</name>
        <dbReference type="ChEBI" id="CHEBI:49883"/>
    </cofactor>
    <text evidence="7 11">Binds 1 [4Fe-4S] cluster per subunit.</text>
</comment>
<keyword evidence="7 10" id="KW-0479">Metal-binding</keyword>
<keyword evidence="7" id="KW-0004">4Fe-4S</keyword>
<feature type="binding site" evidence="7 11">
    <location>
        <position position="256"/>
    </location>
    <ligand>
        <name>[4Fe-4S] cluster</name>
        <dbReference type="ChEBI" id="CHEBI:49883"/>
    </ligand>
</feature>
<dbReference type="InterPro" id="IPR005854">
    <property type="entry name" value="PurF"/>
</dbReference>
<evidence type="ECO:0000256" key="3">
    <source>
        <dbReference type="ARBA" id="ARBA00022676"/>
    </source>
</evidence>
<evidence type="ECO:0000256" key="7">
    <source>
        <dbReference type="HAMAP-Rule" id="MF_01931"/>
    </source>
</evidence>
<keyword evidence="7 11" id="KW-0408">Iron</keyword>
<dbReference type="Proteomes" id="UP000014227">
    <property type="component" value="Chromosome I"/>
</dbReference>
<dbReference type="InterPro" id="IPR029055">
    <property type="entry name" value="Ntn_hydrolases_N"/>
</dbReference>
<evidence type="ECO:0000259" key="12">
    <source>
        <dbReference type="PROSITE" id="PS51278"/>
    </source>
</evidence>
<dbReference type="GO" id="GO:0009113">
    <property type="term" value="P:purine nucleobase biosynthetic process"/>
    <property type="evidence" value="ECO:0007669"/>
    <property type="project" value="UniProtKB-UniRule"/>
</dbReference>
<dbReference type="InParanoid" id="S0ETB7"/>
<gene>
    <name evidence="7" type="primary">purF</name>
    <name evidence="13" type="ORF">CCALI_00848</name>
</gene>
<dbReference type="EC" id="2.4.2.14" evidence="7"/>
<dbReference type="KEGG" id="ccz:CCALI_00848"/>
<dbReference type="PIRSF" id="PIRSF000485">
    <property type="entry name" value="Amd_phspho_trans"/>
    <property type="match status" value="1"/>
</dbReference>
<dbReference type="Gene3D" id="3.60.20.10">
    <property type="entry name" value="Glutamine Phosphoribosylpyrophosphate, subunit 1, domain 1"/>
    <property type="match status" value="1"/>
</dbReference>
<feature type="binding site" evidence="7 10">
    <location>
        <position position="366"/>
    </location>
    <ligand>
        <name>Mg(2+)</name>
        <dbReference type="ChEBI" id="CHEBI:18420"/>
    </ligand>
</feature>
<evidence type="ECO:0000256" key="11">
    <source>
        <dbReference type="PIRSR" id="PIRSR000485-3"/>
    </source>
</evidence>
<dbReference type="CDD" id="cd06223">
    <property type="entry name" value="PRTases_typeI"/>
    <property type="match status" value="1"/>
</dbReference>
<comment type="similarity">
    <text evidence="2 7 8">In the C-terminal section; belongs to the purine/pyrimidine phosphoribosyltransferase family.</text>
</comment>
<dbReference type="HAMAP" id="MF_01931">
    <property type="entry name" value="PurF"/>
    <property type="match status" value="1"/>
</dbReference>
<proteinExistence type="inferred from homology"/>
<dbReference type="CDD" id="cd00715">
    <property type="entry name" value="GPATase_N"/>
    <property type="match status" value="1"/>
</dbReference>
<keyword evidence="4 7" id="KW-0808">Transferase</keyword>
<dbReference type="MEROPS" id="C44.001"/>
<name>S0ETB7_CHTCT</name>
<dbReference type="OrthoDB" id="9801213at2"/>
<evidence type="ECO:0000256" key="1">
    <source>
        <dbReference type="ARBA" id="ARBA00005209"/>
    </source>
</evidence>
<sequence length="503" mass="55371">MDNFLKNERCPDSDSPKEECGIFGIYAPGEEVSRIAFFGLFALQHRGQESAGIAVSDGHSIRLHKEMGLVTQVFNEESIRALKGISAIGHTRYSTTGSSVLCNAQPLVGFSSCGPIAVAHNGNLINTSELRNELEAQGCIFETTNDSEVIAQLLARAYRGNIETAMRDVMERIKGAYSLVVLTPDKLLGVRDPCGIRPLCLGRLGNGHYVIASESCALTTVGANYLREVEPGEIISIGKNGLQEIQAIPMHRRATCLLEFIYFARPDSMLYNRTLHTVRRRMGQELAREHPCPGAHVVIPIPDTGTPAALGYAEVSRIPYGEGVIKSRYIQRTFIQPSQRMRDMGARMKYTPLKETLAGRKVVMVDDTIVRGTTTDKLVRMLFEAGAAEVHVRITAPPVKYPCFYGIDMADQDELVAARHSVEEIRQLIGATSLGYLSLQGVLRAIDMGRDNFCRACFDGKYPVPIPQRVKLTKMMLEEPTKRLAHVGTGSEESLLAPSDSEE</sequence>
<feature type="active site" description="Nucleophile" evidence="7 9">
    <location>
        <position position="20"/>
    </location>
</feature>
<evidence type="ECO:0000256" key="6">
    <source>
        <dbReference type="ARBA" id="ARBA00022962"/>
    </source>
</evidence>
<dbReference type="AlphaFoldDB" id="S0ETB7"/>
<dbReference type="Pfam" id="PF13537">
    <property type="entry name" value="GATase_7"/>
    <property type="match status" value="1"/>
</dbReference>
<dbReference type="SUPFAM" id="SSF56235">
    <property type="entry name" value="N-terminal nucleophile aminohydrolases (Ntn hydrolases)"/>
    <property type="match status" value="1"/>
</dbReference>
<comment type="cofactor">
    <cofactor evidence="7 10">
        <name>Mg(2+)</name>
        <dbReference type="ChEBI" id="CHEBI:18420"/>
    </cofactor>
    <text evidence="7 10">Binds 1 Mg(2+) ion per subunit.</text>
</comment>
<protein>
    <recommendedName>
        <fullName evidence="7">Amidophosphoribosyltransferase</fullName>
        <shortName evidence="7">ATase</shortName>
        <ecNumber evidence="7">2.4.2.14</ecNumber>
    </recommendedName>
    <alternativeName>
        <fullName evidence="7">Glutamine phosphoribosylpyrophosphate amidotransferase</fullName>
        <shortName evidence="7">GPATase</shortName>
    </alternativeName>
</protein>
<dbReference type="PROSITE" id="PS51278">
    <property type="entry name" value="GATASE_TYPE_2"/>
    <property type="match status" value="1"/>
</dbReference>
<evidence type="ECO:0000256" key="9">
    <source>
        <dbReference type="PIRSR" id="PIRSR000485-1"/>
    </source>
</evidence>
<dbReference type="UniPathway" id="UPA00074">
    <property type="reaction ID" value="UER00124"/>
</dbReference>
<dbReference type="InterPro" id="IPR035584">
    <property type="entry name" value="PurF_N"/>
</dbReference>
<comment type="catalytic activity">
    <reaction evidence="7 8">
        <text>5-phospho-beta-D-ribosylamine + L-glutamate + diphosphate = 5-phospho-alpha-D-ribose 1-diphosphate + L-glutamine + H2O</text>
        <dbReference type="Rhea" id="RHEA:14905"/>
        <dbReference type="ChEBI" id="CHEBI:15377"/>
        <dbReference type="ChEBI" id="CHEBI:29985"/>
        <dbReference type="ChEBI" id="CHEBI:33019"/>
        <dbReference type="ChEBI" id="CHEBI:58017"/>
        <dbReference type="ChEBI" id="CHEBI:58359"/>
        <dbReference type="ChEBI" id="CHEBI:58681"/>
        <dbReference type="EC" id="2.4.2.14"/>
    </reaction>
</comment>
<dbReference type="InterPro" id="IPR029057">
    <property type="entry name" value="PRTase-like"/>
</dbReference>
<reference evidence="14" key="1">
    <citation type="submission" date="2013-03" db="EMBL/GenBank/DDBJ databases">
        <title>Genome sequence of Chthonomonas calidirosea, the first sequenced genome from the Armatimonadetes phylum (formally candidate division OP10).</title>
        <authorList>
            <person name="Lee K.C.Y."/>
            <person name="Morgan X.C."/>
            <person name="Dunfield P.F."/>
            <person name="Tamas I."/>
            <person name="Houghton K.M."/>
            <person name="Vyssotski M."/>
            <person name="Ryan J.L.J."/>
            <person name="Lagutin K."/>
            <person name="McDonald I.R."/>
            <person name="Stott M.B."/>
        </authorList>
    </citation>
    <scope>NUCLEOTIDE SEQUENCE [LARGE SCALE GENOMIC DNA]</scope>
    <source>
        <strain evidence="14">DSM 23976 / ICMP 18418 / T49</strain>
    </source>
</reference>
<feature type="binding site" evidence="7 10">
    <location>
        <position position="367"/>
    </location>
    <ligand>
        <name>Mg(2+)</name>
        <dbReference type="ChEBI" id="CHEBI:18420"/>
    </ligand>
</feature>
<dbReference type="STRING" id="454171.CP488_00308"/>
<keyword evidence="7 10" id="KW-0460">Magnesium</keyword>
<dbReference type="PATRIC" id="fig|1303518.3.peg.856"/>
<feature type="binding site" evidence="7 10">
    <location>
        <position position="304"/>
    </location>
    <ligand>
        <name>Mg(2+)</name>
        <dbReference type="ChEBI" id="CHEBI:18420"/>
    </ligand>
</feature>
<comment type="pathway">
    <text evidence="1 7 8">Purine metabolism; IMP biosynthesis via de novo pathway; N(1)-(5-phospho-D-ribosyl)glycinamide from 5-phospho-alpha-D-ribose 1-diphosphate: step 1/2.</text>
</comment>
<dbReference type="GO" id="GO:0004044">
    <property type="term" value="F:amidophosphoribosyltransferase activity"/>
    <property type="evidence" value="ECO:0007669"/>
    <property type="project" value="UniProtKB-UniRule"/>
</dbReference>
<keyword evidence="14" id="KW-1185">Reference proteome</keyword>
<dbReference type="NCBIfam" id="TIGR01134">
    <property type="entry name" value="purF"/>
    <property type="match status" value="1"/>
</dbReference>
<evidence type="ECO:0000313" key="14">
    <source>
        <dbReference type="Proteomes" id="UP000014227"/>
    </source>
</evidence>
<keyword evidence="7 11" id="KW-0411">Iron-sulfur</keyword>
<dbReference type="PANTHER" id="PTHR11907">
    <property type="entry name" value="AMIDOPHOSPHORIBOSYLTRANSFERASE"/>
    <property type="match status" value="1"/>
</dbReference>
<evidence type="ECO:0000256" key="10">
    <source>
        <dbReference type="PIRSR" id="PIRSR000485-2"/>
    </source>
</evidence>
<feature type="domain" description="Glutamine amidotransferase type-2" evidence="12">
    <location>
        <begin position="20"/>
        <end position="240"/>
    </location>
</feature>
<dbReference type="Gene3D" id="3.40.50.2020">
    <property type="match status" value="1"/>
</dbReference>
<comment type="function">
    <text evidence="7">Catalyzes the formation of phosphoribosylamine from phosphoribosylpyrophosphate (PRPP) and glutamine.</text>
</comment>
<dbReference type="FunCoup" id="S0ETB7">
    <property type="interactions" value="375"/>
</dbReference>
<dbReference type="InterPro" id="IPR017932">
    <property type="entry name" value="GATase_2_dom"/>
</dbReference>
<dbReference type="InterPro" id="IPR000836">
    <property type="entry name" value="PRTase_dom"/>
</dbReference>
<feature type="binding site" evidence="7 11">
    <location>
        <position position="457"/>
    </location>
    <ligand>
        <name>[4Fe-4S] cluster</name>
        <dbReference type="ChEBI" id="CHEBI:49883"/>
    </ligand>
</feature>
<organism evidence="13 14">
    <name type="scientific">Chthonomonas calidirosea (strain DSM 23976 / ICMP 18418 / T49)</name>
    <dbReference type="NCBI Taxonomy" id="1303518"/>
    <lineage>
        <taxon>Bacteria</taxon>
        <taxon>Bacillati</taxon>
        <taxon>Armatimonadota</taxon>
        <taxon>Chthonomonadia</taxon>
        <taxon>Chthonomonadales</taxon>
        <taxon>Chthonomonadaceae</taxon>
        <taxon>Chthonomonas</taxon>
    </lineage>
</organism>
<evidence type="ECO:0000256" key="8">
    <source>
        <dbReference type="PIRNR" id="PIRNR000485"/>
    </source>
</evidence>
<accession>S0ETB7</accession>
<keyword evidence="3 7" id="KW-0328">Glycosyltransferase</keyword>